<reference evidence="2" key="1">
    <citation type="submission" date="2016-11" db="UniProtKB">
        <authorList>
            <consortium name="WormBaseParasite"/>
        </authorList>
    </citation>
    <scope>IDENTIFICATION</scope>
    <source>
        <strain evidence="2">KR3021</strain>
    </source>
</reference>
<evidence type="ECO:0000313" key="1">
    <source>
        <dbReference type="Proteomes" id="UP000095286"/>
    </source>
</evidence>
<name>A0AC35TNZ7_9BILA</name>
<sequence>MKADSLGLTKVILGDRVCVECPKKFNLTTSSTSIFKHSVNHPRLRLILEQNLEPHSFKNALAGQKNVEKEREIHQLSSGEEEMDPEIAKMLSDKYKKIKTDSLGLTEVFSPTCRICIVCKQQFKITTGVSTIYKHAAKHPSLLPILKEHLDESVYLNATRRLGSDYTYVKDESEKHENATYYDDTTGFNEYSNEPPKNFTDIIKTLTEGFTTGSAAKNGGYSESSGNVDFTRVPSPPSQTPSSVVSVKKRRLNGESSASHKDIKKRRHEHHEQKKKSTEQHILKKDKAFDSTLTDFIIQTGLPFEIVDTKIFQKLISTSVERRVAQIPSSGIIRSEYVTKKSKELLNSLPRTKHSNHFSLSFETFEEADKKILIATAWFLDEKFCTKGQCIGLFLVNDFNPIEFKESLANKLQGFKFDMENATAIFDSGLNDIEEYVKALELPVVECLRSVIFNCAVKGFESTNDIYAIVEKVQLILSFYYNSLEDQTINGFALSGIKNWQAASKMIKYLLGHKEQINGFVEENHVDLKITPSEYAGLGLLSDLLKTFDQYIYMVSDEDTPLSQYIPVLKNLLNDFSKYSVTMDDGEIEKRVASVLNCNFDEEKKASVMDVIGKTESGREEWTFDVATVSNSIMQLVDCLKNAVNDSINNILKSNDIPVKALLLDPSEAYKKKYGEFEFWAMAEKRFMFPEEGNNEENERVFDEKPSVFKRYTCAITSGSTSTLHRFWKQFKGSFPELFHEAMKVYVVPLCLTRFENQKNLFDWIGRRELNEETIDEISNLYLLRKALTTQ</sequence>
<protein>
    <submittedName>
        <fullName evidence="2">Dimer_Tnp_hAT domain-containing protein</fullName>
    </submittedName>
</protein>
<proteinExistence type="predicted"/>
<accession>A0AC35TNZ7</accession>
<evidence type="ECO:0000313" key="2">
    <source>
        <dbReference type="WBParaSite" id="RSKR_0000277800.1"/>
    </source>
</evidence>
<organism evidence="1 2">
    <name type="scientific">Rhabditophanes sp. KR3021</name>
    <dbReference type="NCBI Taxonomy" id="114890"/>
    <lineage>
        <taxon>Eukaryota</taxon>
        <taxon>Metazoa</taxon>
        <taxon>Ecdysozoa</taxon>
        <taxon>Nematoda</taxon>
        <taxon>Chromadorea</taxon>
        <taxon>Rhabditida</taxon>
        <taxon>Tylenchina</taxon>
        <taxon>Panagrolaimomorpha</taxon>
        <taxon>Strongyloidoidea</taxon>
        <taxon>Alloionematidae</taxon>
        <taxon>Rhabditophanes</taxon>
    </lineage>
</organism>
<dbReference type="Proteomes" id="UP000095286">
    <property type="component" value="Unplaced"/>
</dbReference>
<dbReference type="WBParaSite" id="RSKR_0000277800.1">
    <property type="protein sequence ID" value="RSKR_0000277800.1"/>
    <property type="gene ID" value="RSKR_0000277800"/>
</dbReference>